<organism evidence="1">
    <name type="scientific">marine sediment metagenome</name>
    <dbReference type="NCBI Taxonomy" id="412755"/>
    <lineage>
        <taxon>unclassified sequences</taxon>
        <taxon>metagenomes</taxon>
        <taxon>ecological metagenomes</taxon>
    </lineage>
</organism>
<evidence type="ECO:0000313" key="1">
    <source>
        <dbReference type="EMBL" id="KKN07890.1"/>
    </source>
</evidence>
<reference evidence="1" key="1">
    <citation type="journal article" date="2015" name="Nature">
        <title>Complex archaea that bridge the gap between prokaryotes and eukaryotes.</title>
        <authorList>
            <person name="Spang A."/>
            <person name="Saw J.H."/>
            <person name="Jorgensen S.L."/>
            <person name="Zaremba-Niedzwiedzka K."/>
            <person name="Martijn J."/>
            <person name="Lind A.E."/>
            <person name="van Eijk R."/>
            <person name="Schleper C."/>
            <person name="Guy L."/>
            <person name="Ettema T.J."/>
        </authorList>
    </citation>
    <scope>NUCLEOTIDE SEQUENCE</scope>
</reference>
<name>A0A0F9MKQ8_9ZZZZ</name>
<proteinExistence type="predicted"/>
<protein>
    <submittedName>
        <fullName evidence="1">Uncharacterized protein</fullName>
    </submittedName>
</protein>
<comment type="caution">
    <text evidence="1">The sequence shown here is derived from an EMBL/GenBank/DDBJ whole genome shotgun (WGS) entry which is preliminary data.</text>
</comment>
<sequence>MNSKQLEQHYHAIAETANCYCGLINLFRRDDRHRIWLEIAGLIETAQIKRER</sequence>
<accession>A0A0F9MKQ8</accession>
<gene>
    <name evidence="1" type="ORF">LCGC14_1062250</name>
</gene>
<dbReference type="EMBL" id="LAZR01004516">
    <property type="protein sequence ID" value="KKN07890.1"/>
    <property type="molecule type" value="Genomic_DNA"/>
</dbReference>
<dbReference type="AlphaFoldDB" id="A0A0F9MKQ8"/>